<keyword evidence="3" id="KW-0964">Secreted</keyword>
<dbReference type="Proteomes" id="UP000349468">
    <property type="component" value="Unassembled WGS sequence"/>
</dbReference>
<dbReference type="GO" id="GO:0005615">
    <property type="term" value="C:extracellular space"/>
    <property type="evidence" value="ECO:0007669"/>
    <property type="project" value="InterPro"/>
</dbReference>
<gene>
    <name evidence="8" type="ORF">PS870_02956</name>
</gene>
<dbReference type="InterPro" id="IPR018511">
    <property type="entry name" value="Hemolysin-typ_Ca-bd_CS"/>
</dbReference>
<dbReference type="Gene3D" id="2.150.10.10">
    <property type="entry name" value="Serralysin-like metalloprotease, C-terminal"/>
    <property type="match status" value="3"/>
</dbReference>
<evidence type="ECO:0000256" key="2">
    <source>
        <dbReference type="ARBA" id="ARBA00004613"/>
    </source>
</evidence>
<comment type="cofactor">
    <cofactor evidence="1">
        <name>Ca(2+)</name>
        <dbReference type="ChEBI" id="CHEBI:29108"/>
    </cofactor>
</comment>
<evidence type="ECO:0000313" key="9">
    <source>
        <dbReference type="Proteomes" id="UP000349468"/>
    </source>
</evidence>
<dbReference type="InterPro" id="IPR050557">
    <property type="entry name" value="RTX_toxin/Mannuronan_C5-epim"/>
</dbReference>
<evidence type="ECO:0000256" key="6">
    <source>
        <dbReference type="SAM" id="MobiDB-lite"/>
    </source>
</evidence>
<dbReference type="GO" id="GO:0005509">
    <property type="term" value="F:calcium ion binding"/>
    <property type="evidence" value="ECO:0007669"/>
    <property type="project" value="InterPro"/>
</dbReference>
<dbReference type="AlphaFoldDB" id="A0A5E7KV44"/>
<proteinExistence type="predicted"/>
<feature type="compositionally biased region" description="Polar residues" evidence="6">
    <location>
        <begin position="113"/>
        <end position="135"/>
    </location>
</feature>
<dbReference type="EMBL" id="CABVIK010000009">
    <property type="protein sequence ID" value="VVP03943.1"/>
    <property type="molecule type" value="Genomic_DNA"/>
</dbReference>
<dbReference type="Pfam" id="PF00353">
    <property type="entry name" value="HemolysinCabind"/>
    <property type="match status" value="4"/>
</dbReference>
<dbReference type="PANTHER" id="PTHR38340">
    <property type="entry name" value="S-LAYER PROTEIN"/>
    <property type="match status" value="1"/>
</dbReference>
<name>A0A5E7KV44_PSEFL</name>
<protein>
    <recommendedName>
        <fullName evidence="7">Peptidase M10 serralysin C-terminal domain-containing protein</fullName>
    </recommendedName>
</protein>
<evidence type="ECO:0000256" key="4">
    <source>
        <dbReference type="ARBA" id="ARBA00022737"/>
    </source>
</evidence>
<comment type="subcellular location">
    <subcellularLocation>
        <location evidence="2">Secreted</location>
    </subcellularLocation>
</comment>
<feature type="domain" description="Peptidase M10 serralysin C-terminal" evidence="7">
    <location>
        <begin position="193"/>
        <end position="400"/>
    </location>
</feature>
<dbReference type="PROSITE" id="PS00330">
    <property type="entry name" value="HEMOLYSIN_CALCIUM"/>
    <property type="match status" value="2"/>
</dbReference>
<evidence type="ECO:0000256" key="5">
    <source>
        <dbReference type="ARBA" id="ARBA00022837"/>
    </source>
</evidence>
<dbReference type="Pfam" id="PF08548">
    <property type="entry name" value="Peptidase_M10_C"/>
    <property type="match status" value="1"/>
</dbReference>
<dbReference type="SUPFAM" id="SSF51120">
    <property type="entry name" value="beta-Roll"/>
    <property type="match status" value="3"/>
</dbReference>
<evidence type="ECO:0000313" key="8">
    <source>
        <dbReference type="EMBL" id="VVP03943.1"/>
    </source>
</evidence>
<keyword evidence="4" id="KW-0677">Repeat</keyword>
<evidence type="ECO:0000256" key="1">
    <source>
        <dbReference type="ARBA" id="ARBA00001913"/>
    </source>
</evidence>
<accession>A0A5E7KV44</accession>
<evidence type="ECO:0000259" key="7">
    <source>
        <dbReference type="Pfam" id="PF08548"/>
    </source>
</evidence>
<keyword evidence="5" id="KW-0106">Calcium</keyword>
<dbReference type="InterPro" id="IPR001343">
    <property type="entry name" value="Hemolysn_Ca-bd"/>
</dbReference>
<sequence>MVQENLNEGTDTVMSSVSYTLGANVENLTLLGANNINGTGNALDNVINGNSGNNQLTGLTGNDTVFGGAGNDALLASLNDGNDHYDGGADVDTYDLSATSAAATVDLLAGTSTSAQTGSDSLTGIENVTGSSGNDHIQGDGVSNLLQGQGGNDWMDGGSGADTLIGGQGTDSLFGGLGNDTFQASVNDGNDSYDGGGDTDTYDLSGTSANASVNLLTGLASSSQTGNDTLTGIENVIGGSGANTLTGDGGANVLTGLGGNDTLGGGGGNDTLVGGANRDSLTGGAGDDLFVFSAIGDSGTSTLTRDAISDFTQGQDRIDLSLIDARTSGAGSAGNQDFTFLGEWNGAGNEFNNQAQLKYHFVNVGGVDHTYVEGNVNSGNGADFQIDLVGHVALTASDFVGVV</sequence>
<feature type="region of interest" description="Disordered" evidence="6">
    <location>
        <begin position="113"/>
        <end position="162"/>
    </location>
</feature>
<dbReference type="PRINTS" id="PR00313">
    <property type="entry name" value="CABNDNGRPT"/>
</dbReference>
<evidence type="ECO:0000256" key="3">
    <source>
        <dbReference type="ARBA" id="ARBA00022525"/>
    </source>
</evidence>
<organism evidence="8 9">
    <name type="scientific">Pseudomonas fluorescens</name>
    <dbReference type="NCBI Taxonomy" id="294"/>
    <lineage>
        <taxon>Bacteria</taxon>
        <taxon>Pseudomonadati</taxon>
        <taxon>Pseudomonadota</taxon>
        <taxon>Gammaproteobacteria</taxon>
        <taxon>Pseudomonadales</taxon>
        <taxon>Pseudomonadaceae</taxon>
        <taxon>Pseudomonas</taxon>
    </lineage>
</organism>
<dbReference type="InterPro" id="IPR013858">
    <property type="entry name" value="Peptidase_M10B_C"/>
</dbReference>
<dbReference type="InterPro" id="IPR011049">
    <property type="entry name" value="Serralysin-like_metalloprot_C"/>
</dbReference>
<reference evidence="8 9" key="1">
    <citation type="submission" date="2019-09" db="EMBL/GenBank/DDBJ databases">
        <authorList>
            <person name="Chandra G."/>
            <person name="Truman W A."/>
        </authorList>
    </citation>
    <scope>NUCLEOTIDE SEQUENCE [LARGE SCALE GENOMIC DNA]</scope>
    <source>
        <strain evidence="8">PS870</strain>
    </source>
</reference>
<dbReference type="PANTHER" id="PTHR38340:SF1">
    <property type="entry name" value="S-LAYER PROTEIN"/>
    <property type="match status" value="1"/>
</dbReference>